<dbReference type="PANTHER" id="PTHR33678:SF1">
    <property type="entry name" value="BLL1576 PROTEIN"/>
    <property type="match status" value="1"/>
</dbReference>
<proteinExistence type="predicted"/>
<evidence type="ECO:0000259" key="2">
    <source>
        <dbReference type="Pfam" id="PF13817"/>
    </source>
</evidence>
<dbReference type="PANTHER" id="PTHR33678">
    <property type="entry name" value="BLL1576 PROTEIN"/>
    <property type="match status" value="1"/>
</dbReference>
<name>A0ABR8VER1_9BACT</name>
<keyword evidence="4" id="KW-1185">Reference proteome</keyword>
<dbReference type="InterPro" id="IPR039552">
    <property type="entry name" value="IS66_C"/>
</dbReference>
<evidence type="ECO:0000313" key="4">
    <source>
        <dbReference type="Proteomes" id="UP000616346"/>
    </source>
</evidence>
<dbReference type="EMBL" id="JACSPQ010000053">
    <property type="protein sequence ID" value="MBD8003244.1"/>
    <property type="molecule type" value="Genomic_DNA"/>
</dbReference>
<dbReference type="Proteomes" id="UP000616346">
    <property type="component" value="Unassembled WGS sequence"/>
</dbReference>
<comment type="caution">
    <text evidence="3">The sequence shown here is derived from an EMBL/GenBank/DDBJ whole genome shotgun (WGS) entry which is preliminary data.</text>
</comment>
<dbReference type="InterPro" id="IPR004291">
    <property type="entry name" value="Transposase_IS66_central"/>
</dbReference>
<dbReference type="Pfam" id="PF13817">
    <property type="entry name" value="DDE_Tnp_IS66_C"/>
    <property type="match status" value="1"/>
</dbReference>
<dbReference type="Pfam" id="PF03050">
    <property type="entry name" value="DDE_Tnp_IS66"/>
    <property type="match status" value="1"/>
</dbReference>
<gene>
    <name evidence="3" type="ORF">H9626_13720</name>
</gene>
<accession>A0ABR8VER1</accession>
<feature type="domain" description="Transposase IS66 central" evidence="1">
    <location>
        <begin position="1"/>
        <end position="125"/>
    </location>
</feature>
<evidence type="ECO:0000313" key="3">
    <source>
        <dbReference type="EMBL" id="MBD8003244.1"/>
    </source>
</evidence>
<protein>
    <submittedName>
        <fullName evidence="3">Transposase</fullName>
    </submittedName>
</protein>
<evidence type="ECO:0000259" key="1">
    <source>
        <dbReference type="Pfam" id="PF03050"/>
    </source>
</evidence>
<reference evidence="3 4" key="1">
    <citation type="submission" date="2020-08" db="EMBL/GenBank/DDBJ databases">
        <title>A Genomic Blueprint of the Chicken Gut Microbiome.</title>
        <authorList>
            <person name="Gilroy R."/>
            <person name="Ravi A."/>
            <person name="Getino M."/>
            <person name="Pursley I."/>
            <person name="Horton D.L."/>
            <person name="Alikhan N.-F."/>
            <person name="Baker D."/>
            <person name="Gharbi K."/>
            <person name="Hall N."/>
            <person name="Watson M."/>
            <person name="Adriaenssens E.M."/>
            <person name="Foster-Nyarko E."/>
            <person name="Jarju S."/>
            <person name="Secka A."/>
            <person name="Antonio M."/>
            <person name="Oren A."/>
            <person name="Chaudhuri R."/>
            <person name="La Ragione R.M."/>
            <person name="Hildebrand F."/>
            <person name="Pallen M.J."/>
        </authorList>
    </citation>
    <scope>NUCLEOTIDE SEQUENCE [LARGE SCALE GENOMIC DNA]</scope>
    <source>
        <strain evidence="3 4">Sa1YUN3</strain>
    </source>
</reference>
<organism evidence="3 4">
    <name type="scientific">Phocaeicola faecium</name>
    <dbReference type="NCBI Taxonomy" id="2762213"/>
    <lineage>
        <taxon>Bacteria</taxon>
        <taxon>Pseudomonadati</taxon>
        <taxon>Bacteroidota</taxon>
        <taxon>Bacteroidia</taxon>
        <taxon>Bacteroidales</taxon>
        <taxon>Bacteroidaceae</taxon>
        <taxon>Phocaeicola</taxon>
    </lineage>
</organism>
<sequence length="183" mass="21331">KYVDALEENRTLATQAIHYIGKLYKIESQANEAGLTAEERKEKRISEAYPLILEFEKWLQDAYLRVLPKSRMGKAIEYTYTLLPRLSRYVNDGRIEIDDNRIENAIRPLALGRKNYLFCGNDASAYRAAIVYSLIATCKSAEVDPRIWMEDVLSKIPYYERDDKNMEELLPRNWAKSHQTCSE</sequence>
<feature type="domain" description="Transposase IS66 C-terminal" evidence="2">
    <location>
        <begin position="133"/>
        <end position="171"/>
    </location>
</feature>
<feature type="non-terminal residue" evidence="3">
    <location>
        <position position="1"/>
    </location>
</feature>
<dbReference type="InterPro" id="IPR052344">
    <property type="entry name" value="Transposase-related"/>
</dbReference>
<dbReference type="RefSeq" id="WP_191710840.1">
    <property type="nucleotide sequence ID" value="NZ_JACSPQ010000053.1"/>
</dbReference>